<reference evidence="2 3" key="1">
    <citation type="submission" date="2020-01" db="EMBL/GenBank/DDBJ databases">
        <title>Bacteria diversity of Porities sp.</title>
        <authorList>
            <person name="Wang G."/>
        </authorList>
    </citation>
    <scope>NUCLEOTIDE SEQUENCE [LARGE SCALE GENOMIC DNA]</scope>
    <source>
        <strain evidence="2 3">R33</strain>
    </source>
</reference>
<proteinExistence type="predicted"/>
<evidence type="ECO:0000313" key="2">
    <source>
        <dbReference type="EMBL" id="NAS11302.1"/>
    </source>
</evidence>
<keyword evidence="1" id="KW-0472">Membrane</keyword>
<sequence>MKILKWIVGVLVVLGLLFFFVGMPYLRQQTKKHSPEKTAVYNKNNLDLSVTYSSPFKKGRVIFGELVPYDVVWRTGANEPTTFTTTTEIKIIDKPLPAGTYSLWTKPNREQWLIIFNEDIPDWGVSISSGGRETTREPGSDVVQVEVPVSSLTTAEESFTIAFEEDSQLYLSLFWDTTKVSVPINP</sequence>
<dbReference type="RefSeq" id="WP_161434340.1">
    <property type="nucleotide sequence ID" value="NZ_WXYO01000002.1"/>
</dbReference>
<keyword evidence="1" id="KW-1133">Transmembrane helix</keyword>
<accession>A0A6L9E9R3</accession>
<evidence type="ECO:0000256" key="1">
    <source>
        <dbReference type="SAM" id="Phobius"/>
    </source>
</evidence>
<gene>
    <name evidence="2" type="ORF">GTQ38_04770</name>
</gene>
<keyword evidence="3" id="KW-1185">Reference proteome</keyword>
<feature type="transmembrane region" description="Helical" evidence="1">
    <location>
        <begin position="6"/>
        <end position="26"/>
    </location>
</feature>
<dbReference type="InterPro" id="IPR021314">
    <property type="entry name" value="DUF2911"/>
</dbReference>
<dbReference type="Proteomes" id="UP000475249">
    <property type="component" value="Unassembled WGS sequence"/>
</dbReference>
<name>A0A6L9E9R3_9FLAO</name>
<dbReference type="EMBL" id="WXYO01000002">
    <property type="protein sequence ID" value="NAS11302.1"/>
    <property type="molecule type" value="Genomic_DNA"/>
</dbReference>
<dbReference type="Pfam" id="PF11138">
    <property type="entry name" value="DUF2911"/>
    <property type="match status" value="1"/>
</dbReference>
<keyword evidence="1" id="KW-0812">Transmembrane</keyword>
<evidence type="ECO:0000313" key="3">
    <source>
        <dbReference type="Proteomes" id="UP000475249"/>
    </source>
</evidence>
<dbReference type="AlphaFoldDB" id="A0A6L9E9R3"/>
<comment type="caution">
    <text evidence="2">The sequence shown here is derived from an EMBL/GenBank/DDBJ whole genome shotgun (WGS) entry which is preliminary data.</text>
</comment>
<protein>
    <submittedName>
        <fullName evidence="2">DUF2911 domain-containing protein</fullName>
    </submittedName>
</protein>
<organism evidence="2 3">
    <name type="scientific">Poritiphilus flavus</name>
    <dbReference type="NCBI Taxonomy" id="2697053"/>
    <lineage>
        <taxon>Bacteria</taxon>
        <taxon>Pseudomonadati</taxon>
        <taxon>Bacteroidota</taxon>
        <taxon>Flavobacteriia</taxon>
        <taxon>Flavobacteriales</taxon>
        <taxon>Flavobacteriaceae</taxon>
        <taxon>Poritiphilus</taxon>
    </lineage>
</organism>